<evidence type="ECO:0000313" key="4">
    <source>
        <dbReference type="EMBL" id="CAD2127950.1"/>
    </source>
</evidence>
<protein>
    <recommendedName>
        <fullName evidence="3">ZP domain-containing protein</fullName>
    </recommendedName>
</protein>
<reference evidence="4 5" key="1">
    <citation type="submission" date="2020-08" db="EMBL/GenBank/DDBJ databases">
        <authorList>
            <person name="Koutsovoulos G."/>
            <person name="Danchin GJ E."/>
        </authorList>
    </citation>
    <scope>NUCLEOTIDE SEQUENCE [LARGE SCALE GENOMIC DNA]</scope>
</reference>
<dbReference type="Proteomes" id="UP000580250">
    <property type="component" value="Unassembled WGS sequence"/>
</dbReference>
<dbReference type="OrthoDB" id="6432511at2759"/>
<keyword evidence="2" id="KW-1133">Transmembrane helix</keyword>
<gene>
    <name evidence="4" type="ORF">MENT_LOCUS2079</name>
</gene>
<evidence type="ECO:0000256" key="2">
    <source>
        <dbReference type="SAM" id="Phobius"/>
    </source>
</evidence>
<name>A0A6V7TR70_MELEN</name>
<keyword evidence="2" id="KW-0472">Membrane</keyword>
<feature type="transmembrane region" description="Helical" evidence="2">
    <location>
        <begin position="415"/>
        <end position="441"/>
    </location>
</feature>
<proteinExistence type="predicted"/>
<feature type="domain" description="ZP" evidence="3">
    <location>
        <begin position="40"/>
        <end position="353"/>
    </location>
</feature>
<dbReference type="AlphaFoldDB" id="A0A6V7TR70"/>
<dbReference type="PROSITE" id="PS51034">
    <property type="entry name" value="ZP_2"/>
    <property type="match status" value="1"/>
</dbReference>
<dbReference type="SMART" id="SM00241">
    <property type="entry name" value="ZP"/>
    <property type="match status" value="1"/>
</dbReference>
<feature type="compositionally biased region" description="Low complexity" evidence="1">
    <location>
        <begin position="186"/>
        <end position="206"/>
    </location>
</feature>
<dbReference type="EMBL" id="CAJEWN010000006">
    <property type="protein sequence ID" value="CAD2127950.1"/>
    <property type="molecule type" value="Genomic_DNA"/>
</dbReference>
<feature type="region of interest" description="Disordered" evidence="1">
    <location>
        <begin position="185"/>
        <end position="206"/>
    </location>
</feature>
<comment type="caution">
    <text evidence="4">The sequence shown here is derived from an EMBL/GenBank/DDBJ whole genome shotgun (WGS) entry which is preliminary data.</text>
</comment>
<sequence length="481" mass="54865">MFFLINYNFKYLIKFIFIVLFNIVNQLNYLDGRLLDTSVACDQHNFLLSLNFDVPFRGLVYSEEGLPNCIYVNGTMLSQLNYHLKVPLNGCETKINLDGNFENGVIIQENIGFLQASDKKYLLTCIPSSPLINPQTNTSTTTITPLPPPLLTTKSSSFTTTTIAFGEENEAINVDLNELSSKPKEYITSSSSSSSLNPPQQQQIPSLDEPIINKNSELKYSVEIKSGHNFEEFSLDSNNLMPVGASLNIGDPISYLVRIQKPVSDSQIGRCWATDSNSSLELSDERGCSLQPKGNIWGAFERVETQEEVVFINRIKAWAFPTSNEVNIFCNLRICMSKHCSFITNCSELTRQRRNDENNNNGILEEIEILKTLIKLNRNKRNIPSLIFENNCNKQKEILNKEENNWLWCISLTEMFIVCICCGLISILIAAITSYIIFIWIKKINLKEETKTENNIWWSFLDGINNKKEKRQNLTLSRYFV</sequence>
<dbReference type="PANTHER" id="PTHR46560:SF5">
    <property type="entry name" value="CYPHER, ISOFORM B"/>
    <property type="match status" value="1"/>
</dbReference>
<dbReference type="InterPro" id="IPR001507">
    <property type="entry name" value="ZP_dom"/>
</dbReference>
<evidence type="ECO:0000256" key="1">
    <source>
        <dbReference type="SAM" id="MobiDB-lite"/>
    </source>
</evidence>
<dbReference type="PANTHER" id="PTHR46560">
    <property type="entry name" value="CYPHER, ISOFORM B"/>
    <property type="match status" value="1"/>
</dbReference>
<accession>A0A6V7TR70</accession>
<keyword evidence="2" id="KW-0812">Transmembrane</keyword>
<organism evidence="4 5">
    <name type="scientific">Meloidogyne enterolobii</name>
    <name type="common">Root-knot nematode worm</name>
    <name type="synonym">Meloidogyne mayaguensis</name>
    <dbReference type="NCBI Taxonomy" id="390850"/>
    <lineage>
        <taxon>Eukaryota</taxon>
        <taxon>Metazoa</taxon>
        <taxon>Ecdysozoa</taxon>
        <taxon>Nematoda</taxon>
        <taxon>Chromadorea</taxon>
        <taxon>Rhabditida</taxon>
        <taxon>Tylenchina</taxon>
        <taxon>Tylenchomorpha</taxon>
        <taxon>Tylenchoidea</taxon>
        <taxon>Meloidogynidae</taxon>
        <taxon>Meloidogyninae</taxon>
        <taxon>Meloidogyne</taxon>
    </lineage>
</organism>
<evidence type="ECO:0000259" key="3">
    <source>
        <dbReference type="PROSITE" id="PS51034"/>
    </source>
</evidence>
<evidence type="ECO:0000313" key="5">
    <source>
        <dbReference type="Proteomes" id="UP000580250"/>
    </source>
</evidence>